<dbReference type="GO" id="GO:0016987">
    <property type="term" value="F:sigma factor activity"/>
    <property type="evidence" value="ECO:0007669"/>
    <property type="project" value="UniProtKB-KW"/>
</dbReference>
<evidence type="ECO:0000256" key="1">
    <source>
        <dbReference type="ARBA" id="ARBA00010641"/>
    </source>
</evidence>
<dbReference type="HOGENOM" id="CLU_089951_0_0_10"/>
<dbReference type="AlphaFoldDB" id="E4RWT9"/>
<keyword evidence="8" id="KW-1185">Reference proteome</keyword>
<dbReference type="GO" id="GO:0006352">
    <property type="term" value="P:DNA-templated transcription initiation"/>
    <property type="evidence" value="ECO:0007669"/>
    <property type="project" value="InterPro"/>
</dbReference>
<gene>
    <name evidence="7" type="ordered locus">Lbys_0484</name>
</gene>
<dbReference type="InterPro" id="IPR036388">
    <property type="entry name" value="WH-like_DNA-bd_sf"/>
</dbReference>
<proteinExistence type="inferred from homology"/>
<keyword evidence="3" id="KW-0731">Sigma factor</keyword>
<evidence type="ECO:0000256" key="5">
    <source>
        <dbReference type="ARBA" id="ARBA00023163"/>
    </source>
</evidence>
<organism evidence="7 8">
    <name type="scientific">Leadbetterella byssophila (strain DSM 17132 / JCM 16389 / KACC 11308 / NBRC 106382 / 4M15)</name>
    <dbReference type="NCBI Taxonomy" id="649349"/>
    <lineage>
        <taxon>Bacteria</taxon>
        <taxon>Pseudomonadati</taxon>
        <taxon>Bacteroidota</taxon>
        <taxon>Cytophagia</taxon>
        <taxon>Cytophagales</taxon>
        <taxon>Leadbetterellaceae</taxon>
        <taxon>Leadbetterella</taxon>
    </lineage>
</organism>
<comment type="similarity">
    <text evidence="1">Belongs to the sigma-70 factor family. ECF subfamily.</text>
</comment>
<protein>
    <submittedName>
        <fullName evidence="7">RNA polymerase sigma factor, sigma-70 family</fullName>
    </submittedName>
</protein>
<dbReference type="SUPFAM" id="SSF88659">
    <property type="entry name" value="Sigma3 and sigma4 domains of RNA polymerase sigma factors"/>
    <property type="match status" value="1"/>
</dbReference>
<dbReference type="GO" id="GO:0003677">
    <property type="term" value="F:DNA binding"/>
    <property type="evidence" value="ECO:0007669"/>
    <property type="project" value="UniProtKB-KW"/>
</dbReference>
<dbReference type="Gene3D" id="1.10.10.10">
    <property type="entry name" value="Winged helix-like DNA-binding domain superfamily/Winged helix DNA-binding domain"/>
    <property type="match status" value="1"/>
</dbReference>
<dbReference type="eggNOG" id="COG1595">
    <property type="taxonomic scope" value="Bacteria"/>
</dbReference>
<keyword evidence="2" id="KW-0805">Transcription regulation</keyword>
<name>E4RWT9_LEAB4</name>
<evidence type="ECO:0000256" key="2">
    <source>
        <dbReference type="ARBA" id="ARBA00023015"/>
    </source>
</evidence>
<feature type="domain" description="RNA polymerase sigma-70 region 4" evidence="6">
    <location>
        <begin position="209"/>
        <end position="250"/>
    </location>
</feature>
<reference evidence="7 8" key="2">
    <citation type="journal article" date="2011" name="Stand. Genomic Sci.">
        <title>Complete genome sequence of Leadbetterella byssophila type strain (4M15).</title>
        <authorList>
            <person name="Abt B."/>
            <person name="Teshima H."/>
            <person name="Lucas S."/>
            <person name="Lapidus A."/>
            <person name="Del Rio T.G."/>
            <person name="Nolan M."/>
            <person name="Tice H."/>
            <person name="Cheng J.F."/>
            <person name="Pitluck S."/>
            <person name="Liolios K."/>
            <person name="Pagani I."/>
            <person name="Ivanova N."/>
            <person name="Mavromatis K."/>
            <person name="Pati A."/>
            <person name="Tapia R."/>
            <person name="Han C."/>
            <person name="Goodwin L."/>
            <person name="Chen A."/>
            <person name="Palaniappan K."/>
            <person name="Land M."/>
            <person name="Hauser L."/>
            <person name="Chang Y.J."/>
            <person name="Jeffries C.D."/>
            <person name="Rohde M."/>
            <person name="Goker M."/>
            <person name="Tindall B.J."/>
            <person name="Detter J.C."/>
            <person name="Woyke T."/>
            <person name="Bristow J."/>
            <person name="Eisen J.A."/>
            <person name="Markowitz V."/>
            <person name="Hugenholtz P."/>
            <person name="Klenk H.P."/>
            <person name="Kyrpides N.C."/>
        </authorList>
    </citation>
    <scope>NUCLEOTIDE SEQUENCE [LARGE SCALE GENOMIC DNA]</scope>
    <source>
        <strain evidence="8">DSM 17132 / JCM 16389 / KACC 11308 / NBRC 106382 / 4M15</strain>
    </source>
</reference>
<dbReference type="InterPro" id="IPR013325">
    <property type="entry name" value="RNA_pol_sigma_r2"/>
</dbReference>
<accession>E4RWT9</accession>
<dbReference type="Pfam" id="PF04545">
    <property type="entry name" value="Sigma70_r4"/>
    <property type="match status" value="1"/>
</dbReference>
<dbReference type="Proteomes" id="UP000007435">
    <property type="component" value="Chromosome"/>
</dbReference>
<dbReference type="PANTHER" id="PTHR43133:SF8">
    <property type="entry name" value="RNA POLYMERASE SIGMA FACTOR HI_1459-RELATED"/>
    <property type="match status" value="1"/>
</dbReference>
<dbReference type="SUPFAM" id="SSF88946">
    <property type="entry name" value="Sigma2 domain of RNA polymerase sigma factors"/>
    <property type="match status" value="1"/>
</dbReference>
<evidence type="ECO:0000259" key="6">
    <source>
        <dbReference type="Pfam" id="PF04545"/>
    </source>
</evidence>
<dbReference type="Gene3D" id="1.10.1740.10">
    <property type="match status" value="1"/>
</dbReference>
<dbReference type="PANTHER" id="PTHR43133">
    <property type="entry name" value="RNA POLYMERASE ECF-TYPE SIGMA FACTO"/>
    <property type="match status" value="1"/>
</dbReference>
<dbReference type="RefSeq" id="WP_013407312.1">
    <property type="nucleotide sequence ID" value="NC_014655.1"/>
</dbReference>
<dbReference type="EMBL" id="CP002305">
    <property type="protein sequence ID" value="ADQ16258.1"/>
    <property type="molecule type" value="Genomic_DNA"/>
</dbReference>
<reference key="1">
    <citation type="submission" date="2010-11" db="EMBL/GenBank/DDBJ databases">
        <title>The complete genome of Leadbetterella byssophila DSM 17132.</title>
        <authorList>
            <consortium name="US DOE Joint Genome Institute (JGI-PGF)"/>
            <person name="Lucas S."/>
            <person name="Copeland A."/>
            <person name="Lapidus A."/>
            <person name="Glavina del Rio T."/>
            <person name="Dalin E."/>
            <person name="Tice H."/>
            <person name="Bruce D."/>
            <person name="Goodwin L."/>
            <person name="Pitluck S."/>
            <person name="Kyrpides N."/>
            <person name="Mavromatis K."/>
            <person name="Ivanova N."/>
            <person name="Teshima H."/>
            <person name="Brettin T."/>
            <person name="Detter J.C."/>
            <person name="Han C."/>
            <person name="Tapia R."/>
            <person name="Land M."/>
            <person name="Hauser L."/>
            <person name="Markowitz V."/>
            <person name="Cheng J.-F."/>
            <person name="Hugenholtz P."/>
            <person name="Woyke T."/>
            <person name="Wu D."/>
            <person name="Tindall B."/>
            <person name="Pomrenke H.G."/>
            <person name="Brambilla E."/>
            <person name="Klenk H.-P."/>
            <person name="Eisen J.A."/>
        </authorList>
    </citation>
    <scope>NUCLEOTIDE SEQUENCE [LARGE SCALE GENOMIC DNA]</scope>
    <source>
        <strain>DSM 17132</strain>
    </source>
</reference>
<dbReference type="InterPro" id="IPR039425">
    <property type="entry name" value="RNA_pol_sigma-70-like"/>
</dbReference>
<evidence type="ECO:0000256" key="4">
    <source>
        <dbReference type="ARBA" id="ARBA00023125"/>
    </source>
</evidence>
<evidence type="ECO:0000256" key="3">
    <source>
        <dbReference type="ARBA" id="ARBA00023082"/>
    </source>
</evidence>
<dbReference type="OrthoDB" id="764811at2"/>
<dbReference type="STRING" id="649349.Lbys_0484"/>
<keyword evidence="5" id="KW-0804">Transcription</keyword>
<dbReference type="InterPro" id="IPR013324">
    <property type="entry name" value="RNA_pol_sigma_r3/r4-like"/>
</dbReference>
<sequence length="270" mass="31881">MNIENINLIKLKNGNEAGLSYFYRRFFPWYTFRAFRYMRDDLDAQCAVQEAFLRLWLNRAQVDSVESMHEFLKRQVQEAAKAFHRKRSNEFRKSMLYYFDYDDPDILIGHRAVEEEVTEELQPDASDQEKLDSIHRLLPHLGREQELFIRLCLRFNFNYERIAFYLGGIRDYEVANKVNKCIVQLKTLVADSSKLSSASKMETIRVDERLTPEQAEVLKLRYELGASFDDIGQALQMPVSRVREIFIQAFTVFKHGKNHSYSKNTVSYSL</sequence>
<dbReference type="KEGG" id="lby:Lbys_0484"/>
<evidence type="ECO:0000313" key="8">
    <source>
        <dbReference type="Proteomes" id="UP000007435"/>
    </source>
</evidence>
<keyword evidence="4" id="KW-0238">DNA-binding</keyword>
<evidence type="ECO:0000313" key="7">
    <source>
        <dbReference type="EMBL" id="ADQ16258.1"/>
    </source>
</evidence>
<dbReference type="InterPro" id="IPR007630">
    <property type="entry name" value="RNA_pol_sigma70_r4"/>
</dbReference>